<dbReference type="EMBL" id="MSYM01000020">
    <property type="protein sequence ID" value="OLP04571.1"/>
    <property type="molecule type" value="Genomic_DNA"/>
</dbReference>
<keyword evidence="2" id="KW-1185">Reference proteome</keyword>
<evidence type="ECO:0000313" key="1">
    <source>
        <dbReference type="EMBL" id="OLP04571.1"/>
    </source>
</evidence>
<organism evidence="1 2">
    <name type="scientific">Rhodoferax antarcticus ANT.BR</name>
    <dbReference type="NCBI Taxonomy" id="1111071"/>
    <lineage>
        <taxon>Bacteria</taxon>
        <taxon>Pseudomonadati</taxon>
        <taxon>Pseudomonadota</taxon>
        <taxon>Betaproteobacteria</taxon>
        <taxon>Burkholderiales</taxon>
        <taxon>Comamonadaceae</taxon>
        <taxon>Rhodoferax</taxon>
    </lineage>
</organism>
<dbReference type="AlphaFoldDB" id="A0A1Q8Y938"/>
<accession>A0A1Q8Y938</accession>
<evidence type="ECO:0000313" key="2">
    <source>
        <dbReference type="Proteomes" id="UP000185911"/>
    </source>
</evidence>
<gene>
    <name evidence="1" type="ORF">BLL52_4240</name>
</gene>
<proteinExistence type="predicted"/>
<dbReference type="Proteomes" id="UP000185911">
    <property type="component" value="Unassembled WGS sequence"/>
</dbReference>
<comment type="caution">
    <text evidence="1">The sequence shown here is derived from an EMBL/GenBank/DDBJ whole genome shotgun (WGS) entry which is preliminary data.</text>
</comment>
<name>A0A1Q8Y938_9BURK</name>
<reference evidence="1 2" key="1">
    <citation type="submission" date="2017-01" db="EMBL/GenBank/DDBJ databases">
        <title>Genome sequence of Rhodoferax antarcticus ANT.BR, a psychrophilic purple nonsulfur bacterium from an Antarctic microbial mat.</title>
        <authorList>
            <person name="Baker J."/>
            <person name="Riester C."/>
            <person name="Skinner B."/>
            <person name="Newell A."/>
            <person name="Swingley W."/>
            <person name="Madigan M."/>
            <person name="Jung D."/>
            <person name="Asao M."/>
            <person name="Chen M."/>
            <person name="Loughlin P."/>
            <person name="Pan H."/>
            <person name="Lin S."/>
            <person name="Li N."/>
            <person name="Shaw J."/>
            <person name="Prado M."/>
            <person name="Sherman C."/>
            <person name="Li X."/>
            <person name="Tang J."/>
            <person name="Blankenship R."/>
            <person name="Zhao T."/>
            <person name="Touchman J."/>
            <person name="Sattley M."/>
        </authorList>
    </citation>
    <scope>NUCLEOTIDE SEQUENCE [LARGE SCALE GENOMIC DNA]</scope>
    <source>
        <strain evidence="1 2">ANT.BR</strain>
    </source>
</reference>
<protein>
    <submittedName>
        <fullName evidence="1">Uncharacterized protein</fullName>
    </submittedName>
</protein>
<sequence>MGRSHEAVVLEAVLSLLGDPDPNDMARLDDSNFDLIGQTRDYLSARRAVQLGLK</sequence>